<evidence type="ECO:0000313" key="3">
    <source>
        <dbReference type="Proteomes" id="UP000789901"/>
    </source>
</evidence>
<reference evidence="2 3" key="1">
    <citation type="submission" date="2021-06" db="EMBL/GenBank/DDBJ databases">
        <authorList>
            <person name="Kallberg Y."/>
            <person name="Tangrot J."/>
            <person name="Rosling A."/>
        </authorList>
    </citation>
    <scope>NUCLEOTIDE SEQUENCE [LARGE SCALE GENOMIC DNA]</scope>
    <source>
        <strain evidence="2 3">120-4 pot B 10/14</strain>
    </source>
</reference>
<proteinExistence type="predicted"/>
<accession>A0ABN7W2V8</accession>
<keyword evidence="3" id="KW-1185">Reference proteome</keyword>
<keyword evidence="1" id="KW-1133">Transmembrane helix</keyword>
<organism evidence="2 3">
    <name type="scientific">Gigaspora margarita</name>
    <dbReference type="NCBI Taxonomy" id="4874"/>
    <lineage>
        <taxon>Eukaryota</taxon>
        <taxon>Fungi</taxon>
        <taxon>Fungi incertae sedis</taxon>
        <taxon>Mucoromycota</taxon>
        <taxon>Glomeromycotina</taxon>
        <taxon>Glomeromycetes</taxon>
        <taxon>Diversisporales</taxon>
        <taxon>Gigasporaceae</taxon>
        <taxon>Gigaspora</taxon>
    </lineage>
</organism>
<feature type="non-terminal residue" evidence="2">
    <location>
        <position position="1"/>
    </location>
</feature>
<gene>
    <name evidence="2" type="ORF">GMARGA_LOCUS25934</name>
</gene>
<evidence type="ECO:0000256" key="1">
    <source>
        <dbReference type="SAM" id="Phobius"/>
    </source>
</evidence>
<dbReference type="InterPro" id="IPR011009">
    <property type="entry name" value="Kinase-like_dom_sf"/>
</dbReference>
<dbReference type="EMBL" id="CAJVQB010029403">
    <property type="protein sequence ID" value="CAG8814007.1"/>
    <property type="molecule type" value="Genomic_DNA"/>
</dbReference>
<dbReference type="SUPFAM" id="SSF56112">
    <property type="entry name" value="Protein kinase-like (PK-like)"/>
    <property type="match status" value="1"/>
</dbReference>
<name>A0ABN7W2V8_GIGMA</name>
<evidence type="ECO:0000313" key="2">
    <source>
        <dbReference type="EMBL" id="CAG8814007.1"/>
    </source>
</evidence>
<feature type="transmembrane region" description="Helical" evidence="1">
    <location>
        <begin position="12"/>
        <end position="30"/>
    </location>
</feature>
<comment type="caution">
    <text evidence="2">The sequence shown here is derived from an EMBL/GenBank/DDBJ whole genome shotgun (WGS) entry which is preliminary data.</text>
</comment>
<keyword evidence="1" id="KW-0812">Transmembrane</keyword>
<dbReference type="Proteomes" id="UP000789901">
    <property type="component" value="Unassembled WGS sequence"/>
</dbReference>
<protein>
    <submittedName>
        <fullName evidence="2">38125_t:CDS:1</fullName>
    </submittedName>
</protein>
<keyword evidence="1" id="KW-0472">Membrane</keyword>
<sequence length="63" mass="7266">DTWHGSFGEVPHFLLIMTWSLNFTIIANNIKEIMEVMTYFSPELVNDGTYSKIANIYSFGVMM</sequence>